<dbReference type="InterPro" id="IPR011711">
    <property type="entry name" value="GntR_C"/>
</dbReference>
<keyword evidence="6" id="KW-1185">Reference proteome</keyword>
<dbReference type="Proteomes" id="UP001055153">
    <property type="component" value="Unassembled WGS sequence"/>
</dbReference>
<dbReference type="Gene3D" id="1.10.10.10">
    <property type="entry name" value="Winged helix-like DNA-binding domain superfamily/Winged helix DNA-binding domain"/>
    <property type="match status" value="1"/>
</dbReference>
<evidence type="ECO:0000313" key="5">
    <source>
        <dbReference type="EMBL" id="GJE03822.1"/>
    </source>
</evidence>
<keyword evidence="2" id="KW-0238">DNA-binding</keyword>
<dbReference type="InterPro" id="IPR036390">
    <property type="entry name" value="WH_DNA-bd_sf"/>
</dbReference>
<keyword evidence="3" id="KW-0804">Transcription</keyword>
<evidence type="ECO:0000313" key="6">
    <source>
        <dbReference type="Proteomes" id="UP001055153"/>
    </source>
</evidence>
<organism evidence="5 6">
    <name type="scientific">Methylobacterium isbiliense</name>
    <dbReference type="NCBI Taxonomy" id="315478"/>
    <lineage>
        <taxon>Bacteria</taxon>
        <taxon>Pseudomonadati</taxon>
        <taxon>Pseudomonadota</taxon>
        <taxon>Alphaproteobacteria</taxon>
        <taxon>Hyphomicrobiales</taxon>
        <taxon>Methylobacteriaceae</taxon>
        <taxon>Methylobacterium</taxon>
    </lineage>
</organism>
<dbReference type="InterPro" id="IPR036388">
    <property type="entry name" value="WH-like_DNA-bd_sf"/>
</dbReference>
<evidence type="ECO:0000259" key="4">
    <source>
        <dbReference type="PROSITE" id="PS50949"/>
    </source>
</evidence>
<evidence type="ECO:0000256" key="3">
    <source>
        <dbReference type="ARBA" id="ARBA00023163"/>
    </source>
</evidence>
<dbReference type="Pfam" id="PF00392">
    <property type="entry name" value="GntR"/>
    <property type="match status" value="1"/>
</dbReference>
<sequence length="232" mass="25140">MVTSANAAAMPAPVDINLREQVQQRLRLDIVSGEVGPGTILSVPALARTLGISTTPVREALLQLSADGLLQPLRNRGFCVVEPSLEELRNLFEVRLQLESSAFLKLVQSGCGDVSDLTVQADAIARAVRTGDVPLYLAADRAFHQELLSRAGNPVLTGIVMKLRDTMRLYGIKSAAGLARQAESVPEHYRIIEMVRQGAEPAAAAALMHKHIMDWEPIFSDVLLGDAGERVR</sequence>
<keyword evidence="1" id="KW-0805">Transcription regulation</keyword>
<dbReference type="PANTHER" id="PTHR43537">
    <property type="entry name" value="TRANSCRIPTIONAL REGULATOR, GNTR FAMILY"/>
    <property type="match status" value="1"/>
</dbReference>
<dbReference type="Pfam" id="PF07729">
    <property type="entry name" value="FCD"/>
    <property type="match status" value="1"/>
</dbReference>
<dbReference type="SMART" id="SM00895">
    <property type="entry name" value="FCD"/>
    <property type="match status" value="1"/>
</dbReference>
<evidence type="ECO:0000256" key="1">
    <source>
        <dbReference type="ARBA" id="ARBA00023015"/>
    </source>
</evidence>
<comment type="caution">
    <text evidence="5">The sequence shown here is derived from an EMBL/GenBank/DDBJ whole genome shotgun (WGS) entry which is preliminary data.</text>
</comment>
<dbReference type="SUPFAM" id="SSF46785">
    <property type="entry name" value="Winged helix' DNA-binding domain"/>
    <property type="match status" value="1"/>
</dbReference>
<reference evidence="5" key="2">
    <citation type="submission" date="2021-08" db="EMBL/GenBank/DDBJ databases">
        <authorList>
            <person name="Tani A."/>
            <person name="Ola A."/>
            <person name="Ogura Y."/>
            <person name="Katsura K."/>
            <person name="Hayashi T."/>
        </authorList>
    </citation>
    <scope>NUCLEOTIDE SEQUENCE</scope>
    <source>
        <strain evidence="5">DSM 17168</strain>
    </source>
</reference>
<proteinExistence type="predicted"/>
<protein>
    <recommendedName>
        <fullName evidence="4">HTH gntR-type domain-containing protein</fullName>
    </recommendedName>
</protein>
<dbReference type="SMART" id="SM00345">
    <property type="entry name" value="HTH_GNTR"/>
    <property type="match status" value="1"/>
</dbReference>
<reference evidence="5" key="1">
    <citation type="journal article" date="2021" name="Front. Microbiol.">
        <title>Comprehensive Comparative Genomics and Phenotyping of Methylobacterium Species.</title>
        <authorList>
            <person name="Alessa O."/>
            <person name="Ogura Y."/>
            <person name="Fujitani Y."/>
            <person name="Takami H."/>
            <person name="Hayashi T."/>
            <person name="Sahin N."/>
            <person name="Tani A."/>
        </authorList>
    </citation>
    <scope>NUCLEOTIDE SEQUENCE</scope>
    <source>
        <strain evidence="5">DSM 17168</strain>
    </source>
</reference>
<feature type="domain" description="HTH gntR-type" evidence="4">
    <location>
        <begin position="16"/>
        <end position="83"/>
    </location>
</feature>
<dbReference type="CDD" id="cd07377">
    <property type="entry name" value="WHTH_GntR"/>
    <property type="match status" value="1"/>
</dbReference>
<name>A0ABQ4SKY4_9HYPH</name>
<dbReference type="InterPro" id="IPR000524">
    <property type="entry name" value="Tscrpt_reg_HTH_GntR"/>
</dbReference>
<gene>
    <name evidence="5" type="ORF">GMJLKIPL_5779</name>
</gene>
<evidence type="ECO:0000256" key="2">
    <source>
        <dbReference type="ARBA" id="ARBA00023125"/>
    </source>
</evidence>
<dbReference type="PANTHER" id="PTHR43537:SF45">
    <property type="entry name" value="GNTR FAMILY REGULATORY PROTEIN"/>
    <property type="match status" value="1"/>
</dbReference>
<dbReference type="PROSITE" id="PS50949">
    <property type="entry name" value="HTH_GNTR"/>
    <property type="match status" value="1"/>
</dbReference>
<dbReference type="RefSeq" id="WP_238241200.1">
    <property type="nucleotide sequence ID" value="NZ_BPQQ01000091.1"/>
</dbReference>
<dbReference type="Gene3D" id="1.20.120.530">
    <property type="entry name" value="GntR ligand-binding domain-like"/>
    <property type="match status" value="1"/>
</dbReference>
<dbReference type="InterPro" id="IPR008920">
    <property type="entry name" value="TF_FadR/GntR_C"/>
</dbReference>
<accession>A0ABQ4SKY4</accession>
<dbReference type="SUPFAM" id="SSF48008">
    <property type="entry name" value="GntR ligand-binding domain-like"/>
    <property type="match status" value="1"/>
</dbReference>
<dbReference type="EMBL" id="BPQQ01000091">
    <property type="protein sequence ID" value="GJE03822.1"/>
    <property type="molecule type" value="Genomic_DNA"/>
</dbReference>